<organism evidence="1 2">
    <name type="scientific">Zarea fungicola</name>
    <dbReference type="NCBI Taxonomy" id="93591"/>
    <lineage>
        <taxon>Eukaryota</taxon>
        <taxon>Fungi</taxon>
        <taxon>Dikarya</taxon>
        <taxon>Ascomycota</taxon>
        <taxon>Pezizomycotina</taxon>
        <taxon>Sordariomycetes</taxon>
        <taxon>Hypocreomycetidae</taxon>
        <taxon>Hypocreales</taxon>
        <taxon>Cordycipitaceae</taxon>
        <taxon>Zarea</taxon>
    </lineage>
</organism>
<keyword evidence="2" id="KW-1185">Reference proteome</keyword>
<proteinExistence type="predicted"/>
<sequence>MPAPQRRIASAACEACRAGKYRCEPSDQPGVCTSSGGVSSGAFTLDCTVQAQPEPDASFAVLREIHDDSSIDFAMRRDIRSSAVPPNQLLEHHAPPQGRPVPVSKLQAHPSFNLASAESLLAAFSPMLNHFPCIVLPSNATVPDLARTHPFILLAILAATSATRTLQGHNLYDAEFRKVVALKFIAGEERTLELLQGIIVYCAWYPFHLRPKNKQVPEYIRMADEIVSHLELSRDNHIRNGSINTPNLGNVRAYLAYCYVVSSPFISQKRARDLPSCFTPWAMACCNLLEVHAETEGDVKLSWLVRNVSLSDDASSIVHGRVMDYEGLEALKLRVHEHELSTPTSIKQAGKCWPLFVTFLYSISWLILKVATQLHTLFLRMYVEGGTLFRVNFSTWSRLKPHSVLDAPRASDLNACVRTLGKYLDLILGLDQPVFDGFTVTDWARLILAIILGSRLSFPITVCPEFDAAWARSQLQLHKFLTIMGSAAGKAASGGNFDILSASRIVIQTVKEKYDQEVTRLSESSQYQSRDWTCPMRTDVVVELLPVWDPSFPSSYSSDAGAPQRRSGAGEPIFHNLWATMTGGWSSLNSFSDAEDGDSASRSAQ</sequence>
<dbReference type="EMBL" id="JANJQO010001131">
    <property type="protein sequence ID" value="KAJ2972528.1"/>
    <property type="molecule type" value="Genomic_DNA"/>
</dbReference>
<dbReference type="Proteomes" id="UP001143910">
    <property type="component" value="Unassembled WGS sequence"/>
</dbReference>
<name>A0ACC1N256_9HYPO</name>
<protein>
    <submittedName>
        <fullName evidence="1">Uncharacterized protein</fullName>
    </submittedName>
</protein>
<gene>
    <name evidence="1" type="ORF">NQ176_g7103</name>
</gene>
<comment type="caution">
    <text evidence="1">The sequence shown here is derived from an EMBL/GenBank/DDBJ whole genome shotgun (WGS) entry which is preliminary data.</text>
</comment>
<evidence type="ECO:0000313" key="1">
    <source>
        <dbReference type="EMBL" id="KAJ2972528.1"/>
    </source>
</evidence>
<accession>A0ACC1N256</accession>
<reference evidence="1" key="1">
    <citation type="submission" date="2022-08" db="EMBL/GenBank/DDBJ databases">
        <title>Genome Sequence of Lecanicillium fungicola.</title>
        <authorList>
            <person name="Buettner E."/>
        </authorList>
    </citation>
    <scope>NUCLEOTIDE SEQUENCE</scope>
    <source>
        <strain evidence="1">Babe33</strain>
    </source>
</reference>
<evidence type="ECO:0000313" key="2">
    <source>
        <dbReference type="Proteomes" id="UP001143910"/>
    </source>
</evidence>